<feature type="non-terminal residue" evidence="2">
    <location>
        <position position="76"/>
    </location>
</feature>
<keyword evidence="3" id="KW-1185">Reference proteome</keyword>
<accession>A0ABD0NJA5</accession>
<gene>
    <name evidence="2" type="ORF">M9458_041446</name>
</gene>
<reference evidence="2 3" key="1">
    <citation type="submission" date="2024-05" db="EMBL/GenBank/DDBJ databases">
        <title>Genome sequencing and assembly of Indian major carp, Cirrhinus mrigala (Hamilton, 1822).</title>
        <authorList>
            <person name="Mohindra V."/>
            <person name="Chowdhury L.M."/>
            <person name="Lal K."/>
            <person name="Jena J.K."/>
        </authorList>
    </citation>
    <scope>NUCLEOTIDE SEQUENCE [LARGE SCALE GENOMIC DNA]</scope>
    <source>
        <strain evidence="2">CM1030</strain>
        <tissue evidence="2">Blood</tissue>
    </source>
</reference>
<dbReference type="Proteomes" id="UP001529510">
    <property type="component" value="Unassembled WGS sequence"/>
</dbReference>
<feature type="compositionally biased region" description="Basic and acidic residues" evidence="1">
    <location>
        <begin position="66"/>
        <end position="76"/>
    </location>
</feature>
<comment type="caution">
    <text evidence="2">The sequence shown here is derived from an EMBL/GenBank/DDBJ whole genome shotgun (WGS) entry which is preliminary data.</text>
</comment>
<evidence type="ECO:0000313" key="2">
    <source>
        <dbReference type="EMBL" id="KAL0162050.1"/>
    </source>
</evidence>
<evidence type="ECO:0000256" key="1">
    <source>
        <dbReference type="SAM" id="MobiDB-lite"/>
    </source>
</evidence>
<organism evidence="2 3">
    <name type="scientific">Cirrhinus mrigala</name>
    <name type="common">Mrigala</name>
    <dbReference type="NCBI Taxonomy" id="683832"/>
    <lineage>
        <taxon>Eukaryota</taxon>
        <taxon>Metazoa</taxon>
        <taxon>Chordata</taxon>
        <taxon>Craniata</taxon>
        <taxon>Vertebrata</taxon>
        <taxon>Euteleostomi</taxon>
        <taxon>Actinopterygii</taxon>
        <taxon>Neopterygii</taxon>
        <taxon>Teleostei</taxon>
        <taxon>Ostariophysi</taxon>
        <taxon>Cypriniformes</taxon>
        <taxon>Cyprinidae</taxon>
        <taxon>Labeoninae</taxon>
        <taxon>Labeonini</taxon>
        <taxon>Cirrhinus</taxon>
    </lineage>
</organism>
<evidence type="ECO:0000313" key="3">
    <source>
        <dbReference type="Proteomes" id="UP001529510"/>
    </source>
</evidence>
<name>A0ABD0NJA5_CIRMR</name>
<sequence length="76" mass="8323">MGENLGGREPLPWLWGWQRKGLGESGGRRDYRGDNSEGDQGRTRSRAELVAGKPNAETNGPGTWTEPEKTKKLGGQ</sequence>
<feature type="compositionally biased region" description="Basic and acidic residues" evidence="1">
    <location>
        <begin position="26"/>
        <end position="47"/>
    </location>
</feature>
<dbReference type="EMBL" id="JAMKFB020000021">
    <property type="protein sequence ID" value="KAL0162050.1"/>
    <property type="molecule type" value="Genomic_DNA"/>
</dbReference>
<proteinExistence type="predicted"/>
<dbReference type="AlphaFoldDB" id="A0ABD0NJA5"/>
<feature type="region of interest" description="Disordered" evidence="1">
    <location>
        <begin position="1"/>
        <end position="76"/>
    </location>
</feature>
<protein>
    <submittedName>
        <fullName evidence="2">Uncharacterized protein</fullName>
    </submittedName>
</protein>